<accession>A0AA35SXC0</accession>
<evidence type="ECO:0000256" key="1">
    <source>
        <dbReference type="SAM" id="MobiDB-lite"/>
    </source>
</evidence>
<dbReference type="AlphaFoldDB" id="A0AA35SXC0"/>
<dbReference type="Proteomes" id="UP001174909">
    <property type="component" value="Unassembled WGS sequence"/>
</dbReference>
<organism evidence="2 3">
    <name type="scientific">Geodia barretti</name>
    <name type="common">Barrett's horny sponge</name>
    <dbReference type="NCBI Taxonomy" id="519541"/>
    <lineage>
        <taxon>Eukaryota</taxon>
        <taxon>Metazoa</taxon>
        <taxon>Porifera</taxon>
        <taxon>Demospongiae</taxon>
        <taxon>Heteroscleromorpha</taxon>
        <taxon>Tetractinellida</taxon>
        <taxon>Astrophorina</taxon>
        <taxon>Geodiidae</taxon>
        <taxon>Geodia</taxon>
    </lineage>
</organism>
<evidence type="ECO:0000313" key="2">
    <source>
        <dbReference type="EMBL" id="CAI8037113.1"/>
    </source>
</evidence>
<feature type="region of interest" description="Disordered" evidence="1">
    <location>
        <begin position="1"/>
        <end position="21"/>
    </location>
</feature>
<name>A0AA35SXC0_GEOBA</name>
<evidence type="ECO:0000313" key="3">
    <source>
        <dbReference type="Proteomes" id="UP001174909"/>
    </source>
</evidence>
<sequence>MAAKTSSKIGEKLRAWRQEKGRTPMKRLSYVVECAARPQTPATTHSLGLGSKHAKQPMASLRAPATPHPVKKGPSYVENRPPKNREGPRPHPHTAQRGRSLTKFELAQTRRKMLEEWRAKNGKTLKRPPLFLKPANRNEKPARASETKTHYWRIWRRRWRREGGSSGVETRGKDRERYLEGEASAGDCRGLCSRYGGGRGRKRGRGGGGASHPHKRERR</sequence>
<feature type="region of interest" description="Disordered" evidence="1">
    <location>
        <begin position="38"/>
        <end position="102"/>
    </location>
</feature>
<dbReference type="EMBL" id="CASHTH010002911">
    <property type="protein sequence ID" value="CAI8037113.1"/>
    <property type="molecule type" value="Genomic_DNA"/>
</dbReference>
<keyword evidence="3" id="KW-1185">Reference proteome</keyword>
<feature type="compositionally biased region" description="Basic and acidic residues" evidence="1">
    <location>
        <begin position="136"/>
        <end position="148"/>
    </location>
</feature>
<feature type="region of interest" description="Disordered" evidence="1">
    <location>
        <begin position="187"/>
        <end position="219"/>
    </location>
</feature>
<comment type="caution">
    <text evidence="2">The sequence shown here is derived from an EMBL/GenBank/DDBJ whole genome shotgun (WGS) entry which is preliminary data.</text>
</comment>
<feature type="region of interest" description="Disordered" evidence="1">
    <location>
        <begin position="117"/>
        <end position="148"/>
    </location>
</feature>
<protein>
    <submittedName>
        <fullName evidence="2">Uncharacterized protein</fullName>
    </submittedName>
</protein>
<feature type="compositionally biased region" description="Basic and acidic residues" evidence="1">
    <location>
        <begin position="80"/>
        <end position="89"/>
    </location>
</feature>
<feature type="compositionally biased region" description="Basic and acidic residues" evidence="1">
    <location>
        <begin position="9"/>
        <end position="21"/>
    </location>
</feature>
<reference evidence="2" key="1">
    <citation type="submission" date="2023-03" db="EMBL/GenBank/DDBJ databases">
        <authorList>
            <person name="Steffen K."/>
            <person name="Cardenas P."/>
        </authorList>
    </citation>
    <scope>NUCLEOTIDE SEQUENCE</scope>
</reference>
<proteinExistence type="predicted"/>
<gene>
    <name evidence="2" type="ORF">GBAR_LOCUS20760</name>
</gene>